<dbReference type="AlphaFoldDB" id="A0A101M3G8"/>
<organism evidence="2">
    <name type="scientific">Picea glauca</name>
    <name type="common">White spruce</name>
    <name type="synonym">Pinus glauca</name>
    <dbReference type="NCBI Taxonomy" id="3330"/>
    <lineage>
        <taxon>Eukaryota</taxon>
        <taxon>Viridiplantae</taxon>
        <taxon>Streptophyta</taxon>
        <taxon>Embryophyta</taxon>
        <taxon>Tracheophyta</taxon>
        <taxon>Spermatophyta</taxon>
        <taxon>Pinopsida</taxon>
        <taxon>Pinidae</taxon>
        <taxon>Conifers I</taxon>
        <taxon>Pinales</taxon>
        <taxon>Pinaceae</taxon>
        <taxon>Picea</taxon>
    </lineage>
</organism>
<dbReference type="EMBL" id="LKAM01000002">
    <property type="protein sequence ID" value="KUM50145.1"/>
    <property type="molecule type" value="Genomic_DNA"/>
</dbReference>
<protein>
    <submittedName>
        <fullName evidence="2">Uncharacterized protein</fullName>
    </submittedName>
</protein>
<accession>A0A101M3G8</accession>
<comment type="caution">
    <text evidence="2">The sequence shown here is derived from an EMBL/GenBank/DDBJ whole genome shotgun (WGS) entry which is preliminary data.</text>
</comment>
<keyword evidence="2" id="KW-0496">Mitochondrion</keyword>
<gene>
    <name evidence="2" type="ORF">ABT39_MTgene3374</name>
</gene>
<proteinExistence type="predicted"/>
<name>A0A101M3G8_PICGL</name>
<feature type="region of interest" description="Disordered" evidence="1">
    <location>
        <begin position="1"/>
        <end position="39"/>
    </location>
</feature>
<evidence type="ECO:0000313" key="2">
    <source>
        <dbReference type="EMBL" id="KUM50145.1"/>
    </source>
</evidence>
<reference evidence="2" key="1">
    <citation type="journal article" date="2015" name="Genome Biol. Evol.">
        <title>Organellar Genomes of White Spruce (Picea glauca): Assembly and Annotation.</title>
        <authorList>
            <person name="Jackman S.D."/>
            <person name="Warren R.L."/>
            <person name="Gibb E.A."/>
            <person name="Vandervalk B.P."/>
            <person name="Mohamadi H."/>
            <person name="Chu J."/>
            <person name="Raymond A."/>
            <person name="Pleasance S."/>
            <person name="Coope R."/>
            <person name="Wildung M.R."/>
            <person name="Ritland C.E."/>
            <person name="Bousquet J."/>
            <person name="Jones S.J."/>
            <person name="Bohlmann J."/>
            <person name="Birol I."/>
        </authorList>
    </citation>
    <scope>NUCLEOTIDE SEQUENCE [LARGE SCALE GENOMIC DNA]</scope>
    <source>
        <tissue evidence="2">Flushing bud</tissue>
    </source>
</reference>
<feature type="compositionally biased region" description="Polar residues" evidence="1">
    <location>
        <begin position="13"/>
        <end position="24"/>
    </location>
</feature>
<sequence length="61" mass="7032">MKEGEHHKKHQTQGRNQQDLNPQALNRDLSHQALPQELNPQAAKDLSRLNKEILQVCIINI</sequence>
<evidence type="ECO:0000256" key="1">
    <source>
        <dbReference type="SAM" id="MobiDB-lite"/>
    </source>
</evidence>
<geneLocation type="mitochondrion" evidence="2"/>